<dbReference type="Pfam" id="PF13231">
    <property type="entry name" value="PMT_2"/>
    <property type="match status" value="1"/>
</dbReference>
<dbReference type="PANTHER" id="PTHR33908:SF9">
    <property type="entry name" value="BLL5595 PROTEIN"/>
    <property type="match status" value="1"/>
</dbReference>
<sequence length="529" mass="58684">MRDLLILAPLRSVRTLLVRWLDKIETGWSIPIFLIGFVGLAALGFSVAYVHGMHMDILEAWAVGRTFDWGFWKHPPLMGWVAHLWTDVFPLTDWSFRLLAMVNAGLALFAVDLLARRFMQGDKRAVILLLLLLTPVYLFHAEKYNANSIMLAVWPFATYCFLRSFEERTAGWAAAAGFLCALAMLGKYYSIFLIIGFVAAAFLHPDRKRYLLSRAPWISVACGLIGIAPHVYWLAQNDFLPFQYAVHTHIARDGNQSLRDAALFAVTNIAYLLFPVISLCVMLRSHLREWGRNLKELPSGLFLLLLVFAASILMPIVMVVGVGSDLPATWHFQGLFLVILILVGALRFEIPRRETVNLATMVGGLFLCAVLASPLHALYRNAHPNQSGRDFYRGAALELASAWREAYGVPLARVSGDDGLAFATEFYSPDHPLYGRSFAFAALPADGTFAKGWSALCFAGEPRCDAWMAEIARKVPGTRRWTFPVTLSLWGVTGATREIAAIMVGPSATPGSPDGPKRLDDVGARRRGP</sequence>
<accession>B6JF52</accession>
<reference evidence="11 12" key="1">
    <citation type="journal article" date="2011" name="J. Bacteriol.">
        <title>Complete genome sequences of the chemolithoautotrophic Oligotropha carboxidovorans strains OM4 and OM5.</title>
        <authorList>
            <person name="Volland S."/>
            <person name="Rachinger M."/>
            <person name="Strittmatter A."/>
            <person name="Daniel R."/>
            <person name="Gottschalk G."/>
            <person name="Meyer O."/>
        </authorList>
    </citation>
    <scope>NUCLEOTIDE SEQUENCE [LARGE SCALE GENOMIC DNA]</scope>
    <source>
        <strain evidence="12">ATCC 49405 / DSM 1227 / KCTC 32145 / OM5</strain>
    </source>
</reference>
<dbReference type="AlphaFoldDB" id="B6JF52"/>
<proteinExistence type="predicted"/>
<evidence type="ECO:0000259" key="10">
    <source>
        <dbReference type="Pfam" id="PF13231"/>
    </source>
</evidence>
<evidence type="ECO:0000256" key="3">
    <source>
        <dbReference type="ARBA" id="ARBA00022676"/>
    </source>
</evidence>
<gene>
    <name evidence="11" type="ordered locus">OCA5_c22690</name>
</gene>
<dbReference type="KEGG" id="ocg:OCA5_c22690"/>
<evidence type="ECO:0000256" key="5">
    <source>
        <dbReference type="ARBA" id="ARBA00022692"/>
    </source>
</evidence>
<organism evidence="11 12">
    <name type="scientific">Afipia carboxidovorans (strain ATCC 49405 / DSM 1227 / KCTC 32145 / OM5)</name>
    <name type="common">Oligotropha carboxidovorans</name>
    <dbReference type="NCBI Taxonomy" id="504832"/>
    <lineage>
        <taxon>Bacteria</taxon>
        <taxon>Pseudomonadati</taxon>
        <taxon>Pseudomonadota</taxon>
        <taxon>Alphaproteobacteria</taxon>
        <taxon>Hyphomicrobiales</taxon>
        <taxon>Nitrobacteraceae</taxon>
        <taxon>Afipia</taxon>
    </lineage>
</organism>
<dbReference type="OrthoDB" id="7830024at2"/>
<evidence type="ECO:0000256" key="1">
    <source>
        <dbReference type="ARBA" id="ARBA00004651"/>
    </source>
</evidence>
<keyword evidence="5 9" id="KW-0812">Transmembrane</keyword>
<feature type="transmembrane region" description="Helical" evidence="9">
    <location>
        <begin position="172"/>
        <end position="203"/>
    </location>
</feature>
<keyword evidence="2" id="KW-1003">Cell membrane</keyword>
<comment type="subcellular location">
    <subcellularLocation>
        <location evidence="1">Cell membrane</location>
        <topology evidence="1">Multi-pass membrane protein</topology>
    </subcellularLocation>
</comment>
<feature type="transmembrane region" description="Helical" evidence="9">
    <location>
        <begin position="261"/>
        <end position="281"/>
    </location>
</feature>
<keyword evidence="4" id="KW-0808">Transferase</keyword>
<protein>
    <recommendedName>
        <fullName evidence="10">Glycosyltransferase RgtA/B/C/D-like domain-containing protein</fullName>
    </recommendedName>
</protein>
<feature type="compositionally biased region" description="Basic and acidic residues" evidence="8">
    <location>
        <begin position="515"/>
        <end position="529"/>
    </location>
</feature>
<dbReference type="GO" id="GO:0005886">
    <property type="term" value="C:plasma membrane"/>
    <property type="evidence" value="ECO:0007669"/>
    <property type="project" value="UniProtKB-SubCell"/>
</dbReference>
<feature type="transmembrane region" description="Helical" evidence="9">
    <location>
        <begin position="125"/>
        <end position="141"/>
    </location>
</feature>
<dbReference type="EMBL" id="CP002826">
    <property type="protein sequence ID" value="AEI06970.1"/>
    <property type="molecule type" value="Genomic_DNA"/>
</dbReference>
<feature type="region of interest" description="Disordered" evidence="8">
    <location>
        <begin position="505"/>
        <end position="529"/>
    </location>
</feature>
<keyword evidence="3" id="KW-0328">Glycosyltransferase</keyword>
<dbReference type="PANTHER" id="PTHR33908">
    <property type="entry name" value="MANNOSYLTRANSFERASE YKCB-RELATED"/>
    <property type="match status" value="1"/>
</dbReference>
<keyword evidence="12" id="KW-1185">Reference proteome</keyword>
<dbReference type="Proteomes" id="UP000007730">
    <property type="component" value="Chromosome"/>
</dbReference>
<keyword evidence="7 9" id="KW-0472">Membrane</keyword>
<dbReference type="HOGENOM" id="CLU_038808_0_0_5"/>
<feature type="transmembrane region" description="Helical" evidence="9">
    <location>
        <begin position="28"/>
        <end position="50"/>
    </location>
</feature>
<evidence type="ECO:0000256" key="9">
    <source>
        <dbReference type="SAM" id="Phobius"/>
    </source>
</evidence>
<feature type="transmembrane region" description="Helical" evidence="9">
    <location>
        <begin position="301"/>
        <end position="322"/>
    </location>
</feature>
<evidence type="ECO:0000256" key="2">
    <source>
        <dbReference type="ARBA" id="ARBA00022475"/>
    </source>
</evidence>
<feature type="transmembrane region" description="Helical" evidence="9">
    <location>
        <begin position="94"/>
        <end position="113"/>
    </location>
</feature>
<dbReference type="GO" id="GO:0016763">
    <property type="term" value="F:pentosyltransferase activity"/>
    <property type="evidence" value="ECO:0007669"/>
    <property type="project" value="TreeGrafter"/>
</dbReference>
<evidence type="ECO:0000256" key="7">
    <source>
        <dbReference type="ARBA" id="ARBA00023136"/>
    </source>
</evidence>
<dbReference type="RefSeq" id="WP_012562895.1">
    <property type="nucleotide sequence ID" value="NC_011386.1"/>
</dbReference>
<dbReference type="eggNOG" id="COG1807">
    <property type="taxonomic scope" value="Bacteria"/>
</dbReference>
<name>B6JF52_AFIC5</name>
<feature type="transmembrane region" description="Helical" evidence="9">
    <location>
        <begin position="328"/>
        <end position="346"/>
    </location>
</feature>
<dbReference type="InterPro" id="IPR038731">
    <property type="entry name" value="RgtA/B/C-like"/>
</dbReference>
<feature type="transmembrane region" description="Helical" evidence="9">
    <location>
        <begin position="358"/>
        <end position="379"/>
    </location>
</feature>
<evidence type="ECO:0000256" key="8">
    <source>
        <dbReference type="SAM" id="MobiDB-lite"/>
    </source>
</evidence>
<dbReference type="GO" id="GO:0009103">
    <property type="term" value="P:lipopolysaccharide biosynthetic process"/>
    <property type="evidence" value="ECO:0007669"/>
    <property type="project" value="UniProtKB-ARBA"/>
</dbReference>
<dbReference type="STRING" id="504832.OCA5_c22690"/>
<evidence type="ECO:0000313" key="12">
    <source>
        <dbReference type="Proteomes" id="UP000007730"/>
    </source>
</evidence>
<dbReference type="PATRIC" id="fig|504832.7.peg.2394"/>
<evidence type="ECO:0000313" key="11">
    <source>
        <dbReference type="EMBL" id="AEI06970.1"/>
    </source>
</evidence>
<feature type="transmembrane region" description="Helical" evidence="9">
    <location>
        <begin position="215"/>
        <end position="235"/>
    </location>
</feature>
<feature type="domain" description="Glycosyltransferase RgtA/B/C/D-like" evidence="10">
    <location>
        <begin position="73"/>
        <end position="233"/>
    </location>
</feature>
<evidence type="ECO:0000256" key="4">
    <source>
        <dbReference type="ARBA" id="ARBA00022679"/>
    </source>
</evidence>
<dbReference type="KEGG" id="oca:OCAR_5739"/>
<dbReference type="InterPro" id="IPR050297">
    <property type="entry name" value="LipidA_mod_glycosyltrf_83"/>
</dbReference>
<keyword evidence="6 9" id="KW-1133">Transmembrane helix</keyword>
<evidence type="ECO:0000256" key="6">
    <source>
        <dbReference type="ARBA" id="ARBA00022989"/>
    </source>
</evidence>